<dbReference type="AlphaFoldDB" id="A0A6J1MSM2"/>
<name>A0A6J1MSM2_BICAN</name>
<keyword evidence="1" id="KW-0732">Signal</keyword>
<feature type="signal peptide" evidence="1">
    <location>
        <begin position="1"/>
        <end position="19"/>
    </location>
</feature>
<evidence type="ECO:0000256" key="1">
    <source>
        <dbReference type="SAM" id="SignalP"/>
    </source>
</evidence>
<protein>
    <submittedName>
        <fullName evidence="3">Uncharacterized protein LOC112044329</fullName>
    </submittedName>
</protein>
<sequence>MSKLYGVLLLLVATHCVTSTTNTYVYEFGQNVGNVVFQYDGRIPLLQPVTHKDISIPPGVTVTYVRVTVDALSPPKVDFEADRNRVSIVYSWTQISMSSYSIIVKGFIV</sequence>
<organism evidence="2 3">
    <name type="scientific">Bicyclus anynana</name>
    <name type="common">Squinting bush brown butterfly</name>
    <dbReference type="NCBI Taxonomy" id="110368"/>
    <lineage>
        <taxon>Eukaryota</taxon>
        <taxon>Metazoa</taxon>
        <taxon>Ecdysozoa</taxon>
        <taxon>Arthropoda</taxon>
        <taxon>Hexapoda</taxon>
        <taxon>Insecta</taxon>
        <taxon>Pterygota</taxon>
        <taxon>Neoptera</taxon>
        <taxon>Endopterygota</taxon>
        <taxon>Lepidoptera</taxon>
        <taxon>Glossata</taxon>
        <taxon>Ditrysia</taxon>
        <taxon>Papilionoidea</taxon>
        <taxon>Nymphalidae</taxon>
        <taxon>Satyrinae</taxon>
        <taxon>Satyrini</taxon>
        <taxon>Mycalesina</taxon>
        <taxon>Bicyclus</taxon>
    </lineage>
</organism>
<gene>
    <name evidence="3" type="primary">LOC112044329</name>
</gene>
<evidence type="ECO:0000313" key="3">
    <source>
        <dbReference type="RefSeq" id="XP_023935918.2"/>
    </source>
</evidence>
<evidence type="ECO:0000313" key="2">
    <source>
        <dbReference type="Proteomes" id="UP001652582"/>
    </source>
</evidence>
<accession>A0A6J1MSM2</accession>
<dbReference type="GeneID" id="112044329"/>
<proteinExistence type="predicted"/>
<dbReference type="RefSeq" id="XP_023935918.2">
    <property type="nucleotide sequence ID" value="XM_024080150.2"/>
</dbReference>
<dbReference type="Proteomes" id="UP001652582">
    <property type="component" value="Chromosome 21"/>
</dbReference>
<reference evidence="3" key="1">
    <citation type="submission" date="2025-08" db="UniProtKB">
        <authorList>
            <consortium name="RefSeq"/>
        </authorList>
    </citation>
    <scope>IDENTIFICATION</scope>
</reference>
<dbReference type="OrthoDB" id="7445506at2759"/>
<feature type="chain" id="PRO_5046688811" evidence="1">
    <location>
        <begin position="20"/>
        <end position="109"/>
    </location>
</feature>
<keyword evidence="2" id="KW-1185">Reference proteome</keyword>
<dbReference type="KEGG" id="bany:112044329"/>